<evidence type="ECO:0000256" key="2">
    <source>
        <dbReference type="ARBA" id="ARBA00001936"/>
    </source>
</evidence>
<gene>
    <name evidence="9" type="ORF">OMM_00011</name>
</gene>
<dbReference type="Proteomes" id="UP000189670">
    <property type="component" value="Unassembled WGS sequence"/>
</dbReference>
<comment type="cofactor">
    <cofactor evidence="2">
        <name>Mn(2+)</name>
        <dbReference type="ChEBI" id="CHEBI:29035"/>
    </cofactor>
</comment>
<evidence type="ECO:0000256" key="3">
    <source>
        <dbReference type="ARBA" id="ARBA00001941"/>
    </source>
</evidence>
<comment type="subunit">
    <text evidence="4">Homodimer.</text>
</comment>
<evidence type="ECO:0000256" key="7">
    <source>
        <dbReference type="ARBA" id="ARBA00022801"/>
    </source>
</evidence>
<dbReference type="GO" id="GO:0002953">
    <property type="term" value="F:5'-deoxynucleotidase activity"/>
    <property type="evidence" value="ECO:0007669"/>
    <property type="project" value="UniProtKB-EC"/>
</dbReference>
<proteinExistence type="predicted"/>
<dbReference type="InterPro" id="IPR039356">
    <property type="entry name" value="YfbR/HDDC2"/>
</dbReference>
<evidence type="ECO:0000313" key="10">
    <source>
        <dbReference type="Proteomes" id="UP000189670"/>
    </source>
</evidence>
<reference evidence="10" key="1">
    <citation type="submission" date="2012-11" db="EMBL/GenBank/DDBJ databases">
        <authorList>
            <person name="Lucero-Rivera Y.E."/>
            <person name="Tovar-Ramirez D."/>
        </authorList>
    </citation>
    <scope>NUCLEOTIDE SEQUENCE [LARGE SCALE GENOMIC DNA]</scope>
    <source>
        <strain evidence="10">Araruama</strain>
    </source>
</reference>
<sequence>MSNAKNSLSVVKNKMKPIVHFLFEAHILKSVQRTGYQFLGTGHESVAEHSFMIAMIAFTMSKLNPAIDPLKIISMALVHDLPEARMGELNYVHQRYTTAHEDKALNDLAKQLPFGQDIVALVNEFNEGQTEESRLAKDADQLSLILELKALHDQGNRGPEKWLQATLKRLKTDLGKQLAETIMSTEWDEWWFQALPPIKK</sequence>
<evidence type="ECO:0000313" key="9">
    <source>
        <dbReference type="EMBL" id="ETR74674.1"/>
    </source>
</evidence>
<dbReference type="PANTHER" id="PTHR11845:SF13">
    <property type="entry name" value="5'-DEOXYNUCLEOTIDASE HDDC2"/>
    <property type="match status" value="1"/>
</dbReference>
<keyword evidence="7 9" id="KW-0378">Hydrolase</keyword>
<dbReference type="EC" id="3.1.3.89" evidence="5"/>
<evidence type="ECO:0000256" key="4">
    <source>
        <dbReference type="ARBA" id="ARBA00011738"/>
    </source>
</evidence>
<dbReference type="EMBL" id="ATBP01000001">
    <property type="protein sequence ID" value="ETR74674.1"/>
    <property type="molecule type" value="Genomic_DNA"/>
</dbReference>
<organism evidence="9 10">
    <name type="scientific">Candidatus Magnetoglobus multicellularis str. Araruama</name>
    <dbReference type="NCBI Taxonomy" id="890399"/>
    <lineage>
        <taxon>Bacteria</taxon>
        <taxon>Pseudomonadati</taxon>
        <taxon>Thermodesulfobacteriota</taxon>
        <taxon>Desulfobacteria</taxon>
        <taxon>Desulfobacterales</taxon>
        <taxon>Desulfobacteraceae</taxon>
        <taxon>Candidatus Magnetoglobus</taxon>
    </lineage>
</organism>
<dbReference type="SMART" id="SM00471">
    <property type="entry name" value="HDc"/>
    <property type="match status" value="1"/>
</dbReference>
<dbReference type="Pfam" id="PF13023">
    <property type="entry name" value="HD_3"/>
    <property type="match status" value="1"/>
</dbReference>
<dbReference type="SUPFAM" id="SSF109604">
    <property type="entry name" value="HD-domain/PDEase-like"/>
    <property type="match status" value="1"/>
</dbReference>
<evidence type="ECO:0000256" key="5">
    <source>
        <dbReference type="ARBA" id="ARBA00012964"/>
    </source>
</evidence>
<dbReference type="AlphaFoldDB" id="A0A1V1PIS7"/>
<feature type="domain" description="HD/PDEase" evidence="8">
    <location>
        <begin position="42"/>
        <end position="154"/>
    </location>
</feature>
<dbReference type="InterPro" id="IPR003607">
    <property type="entry name" value="HD/PDEase_dom"/>
</dbReference>
<dbReference type="PANTHER" id="PTHR11845">
    <property type="entry name" value="5'-DEOXYNUCLEOTIDASE HDDC2"/>
    <property type="match status" value="1"/>
</dbReference>
<protein>
    <recommendedName>
        <fullName evidence="5">5'-deoxynucleotidase</fullName>
        <ecNumber evidence="5">3.1.3.89</ecNumber>
    </recommendedName>
</protein>
<evidence type="ECO:0000256" key="1">
    <source>
        <dbReference type="ARBA" id="ARBA00001638"/>
    </source>
</evidence>
<dbReference type="GO" id="GO:0046872">
    <property type="term" value="F:metal ion binding"/>
    <property type="evidence" value="ECO:0007669"/>
    <property type="project" value="UniProtKB-KW"/>
</dbReference>
<dbReference type="InterPro" id="IPR006674">
    <property type="entry name" value="HD_domain"/>
</dbReference>
<dbReference type="Gene3D" id="1.10.3210.10">
    <property type="entry name" value="Hypothetical protein af1432"/>
    <property type="match status" value="1"/>
</dbReference>
<keyword evidence="6" id="KW-0479">Metal-binding</keyword>
<comment type="caution">
    <text evidence="9">The sequence shown here is derived from an EMBL/GenBank/DDBJ whole genome shotgun (WGS) entry which is preliminary data.</text>
</comment>
<comment type="catalytic activity">
    <reaction evidence="1">
        <text>a 2'-deoxyribonucleoside 5'-phosphate + H2O = a 2'-deoxyribonucleoside + phosphate</text>
        <dbReference type="Rhea" id="RHEA:36167"/>
        <dbReference type="ChEBI" id="CHEBI:15377"/>
        <dbReference type="ChEBI" id="CHEBI:18274"/>
        <dbReference type="ChEBI" id="CHEBI:43474"/>
        <dbReference type="ChEBI" id="CHEBI:65317"/>
        <dbReference type="EC" id="3.1.3.89"/>
    </reaction>
</comment>
<evidence type="ECO:0000259" key="8">
    <source>
        <dbReference type="SMART" id="SM00471"/>
    </source>
</evidence>
<accession>A0A1V1PIS7</accession>
<dbReference type="GO" id="GO:0005737">
    <property type="term" value="C:cytoplasm"/>
    <property type="evidence" value="ECO:0007669"/>
    <property type="project" value="TreeGrafter"/>
</dbReference>
<comment type="cofactor">
    <cofactor evidence="3">
        <name>Co(2+)</name>
        <dbReference type="ChEBI" id="CHEBI:48828"/>
    </cofactor>
</comment>
<evidence type="ECO:0000256" key="6">
    <source>
        <dbReference type="ARBA" id="ARBA00022723"/>
    </source>
</evidence>
<name>A0A1V1PIS7_9BACT</name>